<feature type="signal peptide" evidence="1">
    <location>
        <begin position="1"/>
        <end position="18"/>
    </location>
</feature>
<protein>
    <submittedName>
        <fullName evidence="2">Uncharacterized protein</fullName>
    </submittedName>
</protein>
<keyword evidence="1" id="KW-0732">Signal</keyword>
<evidence type="ECO:0000313" key="2">
    <source>
        <dbReference type="EMBL" id="SDM24686.1"/>
    </source>
</evidence>
<dbReference type="InterPro" id="IPR046732">
    <property type="entry name" value="DUF6624"/>
</dbReference>
<dbReference type="EMBL" id="FNGY01000003">
    <property type="protein sequence ID" value="SDM24686.1"/>
    <property type="molecule type" value="Genomic_DNA"/>
</dbReference>
<dbReference type="Pfam" id="PF20329">
    <property type="entry name" value="DUF6624"/>
    <property type="match status" value="1"/>
</dbReference>
<organism evidence="2 3">
    <name type="scientific">Pedobacter steynii</name>
    <dbReference type="NCBI Taxonomy" id="430522"/>
    <lineage>
        <taxon>Bacteria</taxon>
        <taxon>Pseudomonadati</taxon>
        <taxon>Bacteroidota</taxon>
        <taxon>Sphingobacteriia</taxon>
        <taxon>Sphingobacteriales</taxon>
        <taxon>Sphingobacteriaceae</taxon>
        <taxon>Pedobacter</taxon>
    </lineage>
</organism>
<dbReference type="OrthoDB" id="2989458at2"/>
<dbReference type="Proteomes" id="UP000183200">
    <property type="component" value="Unassembled WGS sequence"/>
</dbReference>
<gene>
    <name evidence="2" type="ORF">SAMN05421820_103302</name>
</gene>
<reference evidence="3" key="1">
    <citation type="submission" date="2016-10" db="EMBL/GenBank/DDBJ databases">
        <authorList>
            <person name="Varghese N."/>
            <person name="Submissions S."/>
        </authorList>
    </citation>
    <scope>NUCLEOTIDE SEQUENCE [LARGE SCALE GENOMIC DNA]</scope>
    <source>
        <strain evidence="3">DSM 19110</strain>
    </source>
</reference>
<keyword evidence="3" id="KW-1185">Reference proteome</keyword>
<proteinExistence type="predicted"/>
<name>A0A1G9RN15_9SPHI</name>
<evidence type="ECO:0000313" key="3">
    <source>
        <dbReference type="Proteomes" id="UP000183200"/>
    </source>
</evidence>
<dbReference type="AlphaFoldDB" id="A0A1G9RN15"/>
<evidence type="ECO:0000256" key="1">
    <source>
        <dbReference type="SAM" id="SignalP"/>
    </source>
</evidence>
<accession>A0A1G9RN15</accession>
<dbReference type="PROSITE" id="PS51257">
    <property type="entry name" value="PROKAR_LIPOPROTEIN"/>
    <property type="match status" value="1"/>
</dbReference>
<sequence length="227" mass="25680">MKILLLLGLSIVAMSCFAQNSVNLELKKQLDAILLADQGIREFGDTETSDKRKDTLAVLLNYPRAALNKSAYAISRKIDSANLEKVERIIKEYGYPGKTMVGEPANTAVFYVIQHSEKISTYYPLIEKAGKTGELPFKYTAMMLDRKLGQEGKAQVYGTQVYMVMVLNPRTGKKEPFEYVIPIEDAKNVNKRRKEAGFESTVEENTLKFGFAYKEYTIEQINKIVKP</sequence>
<feature type="chain" id="PRO_5010384095" evidence="1">
    <location>
        <begin position="19"/>
        <end position="227"/>
    </location>
</feature>
<dbReference type="RefSeq" id="WP_143010396.1">
    <property type="nucleotide sequence ID" value="NZ_FNGY01000003.1"/>
</dbReference>